<dbReference type="AlphaFoldDB" id="A0A1A0V8L6"/>
<dbReference type="Proteomes" id="UP000094008">
    <property type="component" value="Unassembled WGS sequence"/>
</dbReference>
<name>A0A1A0V8L6_MYCPR</name>
<organism evidence="1 2">
    <name type="scientific">Mycolicibacterium peregrinum</name>
    <name type="common">Mycobacterium peregrinum</name>
    <dbReference type="NCBI Taxonomy" id="43304"/>
    <lineage>
        <taxon>Bacteria</taxon>
        <taxon>Bacillati</taxon>
        <taxon>Actinomycetota</taxon>
        <taxon>Actinomycetes</taxon>
        <taxon>Mycobacteriales</taxon>
        <taxon>Mycobacteriaceae</taxon>
        <taxon>Mycolicibacterium</taxon>
    </lineage>
</organism>
<protein>
    <submittedName>
        <fullName evidence="1">Uncharacterized protein</fullName>
    </submittedName>
</protein>
<dbReference type="Pfam" id="PF18908">
    <property type="entry name" value="DUF5663"/>
    <property type="match status" value="1"/>
</dbReference>
<evidence type="ECO:0000313" key="1">
    <source>
        <dbReference type="EMBL" id="OBB79578.1"/>
    </source>
</evidence>
<comment type="caution">
    <text evidence="1">The sequence shown here is derived from an EMBL/GenBank/DDBJ whole genome shotgun (WGS) entry which is preliminary data.</text>
</comment>
<accession>A0A1A0V8L6</accession>
<gene>
    <name evidence="1" type="ORF">A5779_12470</name>
</gene>
<proteinExistence type="predicted"/>
<sequence length="115" mass="12608">MQPAGLACWQDKGRRLTLTITRDVIADLGYTRLTEEQASQLLDQLVATLTNIVGYRIARATAGDAADSLAGLPEDDVLAWLQTQAPGHEEVVRHVFEEIRQKLKQLSDAGASYSD</sequence>
<evidence type="ECO:0000313" key="2">
    <source>
        <dbReference type="Proteomes" id="UP000094008"/>
    </source>
</evidence>
<dbReference type="EMBL" id="LZSY01000201">
    <property type="protein sequence ID" value="OBB79578.1"/>
    <property type="molecule type" value="Genomic_DNA"/>
</dbReference>
<reference evidence="2" key="1">
    <citation type="submission" date="2016-06" db="EMBL/GenBank/DDBJ databases">
        <authorList>
            <person name="Sutton G."/>
            <person name="Brinkac L."/>
            <person name="Sanka R."/>
            <person name="Adams M."/>
            <person name="Lau E."/>
            <person name="Mehaffy C."/>
            <person name="Tameris M."/>
            <person name="Hatherill M."/>
            <person name="Hanekom W."/>
            <person name="Mahomed H."/>
            <person name="Mcshane H."/>
        </authorList>
    </citation>
    <scope>NUCLEOTIDE SEQUENCE [LARGE SCALE GENOMIC DNA]</scope>
    <source>
        <strain evidence="2">852002-10433_SCH5171157</strain>
    </source>
</reference>
<dbReference type="InterPro" id="IPR043722">
    <property type="entry name" value="DUF5663"/>
</dbReference>